<dbReference type="PANTHER" id="PTHR30353:SF15">
    <property type="entry name" value="INNER MEMBRANE PROTEIN YABI"/>
    <property type="match status" value="1"/>
</dbReference>
<feature type="transmembrane region" description="Helical" evidence="7">
    <location>
        <begin position="173"/>
        <end position="193"/>
    </location>
</feature>
<keyword evidence="5 7" id="KW-1133">Transmembrane helix</keyword>
<feature type="domain" description="VTT" evidence="8">
    <location>
        <begin position="35"/>
        <end position="158"/>
    </location>
</feature>
<evidence type="ECO:0000313" key="9">
    <source>
        <dbReference type="EMBL" id="MFC5730536.1"/>
    </source>
</evidence>
<evidence type="ECO:0000256" key="7">
    <source>
        <dbReference type="RuleBase" id="RU367016"/>
    </source>
</evidence>
<protein>
    <submittedName>
        <fullName evidence="9">DedA family protein</fullName>
    </submittedName>
</protein>
<keyword evidence="6 7" id="KW-0472">Membrane</keyword>
<dbReference type="InterPro" id="IPR032818">
    <property type="entry name" value="DedA-like"/>
</dbReference>
<name>A0ABW0ZHP4_9ACTN</name>
<dbReference type="PANTHER" id="PTHR30353">
    <property type="entry name" value="INNER MEMBRANE PROTEIN DEDA-RELATED"/>
    <property type="match status" value="1"/>
</dbReference>
<evidence type="ECO:0000259" key="8">
    <source>
        <dbReference type="Pfam" id="PF09335"/>
    </source>
</evidence>
<evidence type="ECO:0000256" key="5">
    <source>
        <dbReference type="ARBA" id="ARBA00022989"/>
    </source>
</evidence>
<evidence type="ECO:0000256" key="4">
    <source>
        <dbReference type="ARBA" id="ARBA00022692"/>
    </source>
</evidence>
<accession>A0ABW0ZHP4</accession>
<feature type="transmembrane region" description="Helical" evidence="7">
    <location>
        <begin position="142"/>
        <end position="167"/>
    </location>
</feature>
<dbReference type="EMBL" id="JBHSNS010000009">
    <property type="protein sequence ID" value="MFC5730536.1"/>
    <property type="molecule type" value="Genomic_DNA"/>
</dbReference>
<gene>
    <name evidence="9" type="ORF">ACFPQB_16570</name>
</gene>
<dbReference type="Proteomes" id="UP001596072">
    <property type="component" value="Unassembled WGS sequence"/>
</dbReference>
<reference evidence="10" key="1">
    <citation type="journal article" date="2019" name="Int. J. Syst. Evol. Microbiol.">
        <title>The Global Catalogue of Microorganisms (GCM) 10K type strain sequencing project: providing services to taxonomists for standard genome sequencing and annotation.</title>
        <authorList>
            <consortium name="The Broad Institute Genomics Platform"/>
            <consortium name="The Broad Institute Genome Sequencing Center for Infectious Disease"/>
            <person name="Wu L."/>
            <person name="Ma J."/>
        </authorList>
    </citation>
    <scope>NUCLEOTIDE SEQUENCE [LARGE SCALE GENOMIC DNA]</scope>
    <source>
        <strain evidence="10">YIM 94188</strain>
    </source>
</reference>
<evidence type="ECO:0000256" key="6">
    <source>
        <dbReference type="ARBA" id="ARBA00023136"/>
    </source>
</evidence>
<comment type="caution">
    <text evidence="7">Lacks conserved residue(s) required for the propagation of feature annotation.</text>
</comment>
<comment type="caution">
    <text evidence="9">The sequence shown here is derived from an EMBL/GenBank/DDBJ whole genome shotgun (WGS) entry which is preliminary data.</text>
</comment>
<feature type="transmembrane region" description="Helical" evidence="7">
    <location>
        <begin position="46"/>
        <end position="69"/>
    </location>
</feature>
<evidence type="ECO:0000313" key="10">
    <source>
        <dbReference type="Proteomes" id="UP001596072"/>
    </source>
</evidence>
<comment type="subcellular location">
    <subcellularLocation>
        <location evidence="1 7">Cell membrane</location>
        <topology evidence="1 7">Multi-pass membrane protein</topology>
    </subcellularLocation>
</comment>
<proteinExistence type="inferred from homology"/>
<comment type="similarity">
    <text evidence="2 7">Belongs to the DedA family.</text>
</comment>
<evidence type="ECO:0000256" key="3">
    <source>
        <dbReference type="ARBA" id="ARBA00022475"/>
    </source>
</evidence>
<keyword evidence="3 7" id="KW-1003">Cell membrane</keyword>
<organism evidence="9 10">
    <name type="scientific">Nocardioides vastitatis</name>
    <dbReference type="NCBI Taxonomy" id="2568655"/>
    <lineage>
        <taxon>Bacteria</taxon>
        <taxon>Bacillati</taxon>
        <taxon>Actinomycetota</taxon>
        <taxon>Actinomycetes</taxon>
        <taxon>Propionibacteriales</taxon>
        <taxon>Nocardioidaceae</taxon>
        <taxon>Nocardioides</taxon>
    </lineage>
</organism>
<dbReference type="Pfam" id="PF09335">
    <property type="entry name" value="VTT_dom"/>
    <property type="match status" value="1"/>
</dbReference>
<evidence type="ECO:0000256" key="1">
    <source>
        <dbReference type="ARBA" id="ARBA00004651"/>
    </source>
</evidence>
<evidence type="ECO:0000256" key="2">
    <source>
        <dbReference type="ARBA" id="ARBA00010792"/>
    </source>
</evidence>
<dbReference type="InterPro" id="IPR032816">
    <property type="entry name" value="VTT_dom"/>
</dbReference>
<sequence length="213" mass="21437">MSVIAALTGLPGWLVLACVAGLPALEASALVGVVVPGETAVVAGGVAAHAGIVPLWAVVVAAVGGAVIGDQVGFSVGRRYGPGLVRRLPRRLGDSRAFERALDLVRRRGVLAVVLGRWVASLRALVPGAAGMSGLSRTRFTLANLAGGAVWASAVAVAADLAGAAYPTLERRLGAAGLALLVVVLVVLAWYLARGRRRQHDAPGVADGHASGA</sequence>
<keyword evidence="10" id="KW-1185">Reference proteome</keyword>
<dbReference type="RefSeq" id="WP_136433854.1">
    <property type="nucleotide sequence ID" value="NZ_JBHSNS010000009.1"/>
</dbReference>
<keyword evidence="4 7" id="KW-0812">Transmembrane</keyword>